<keyword evidence="7" id="KW-0812">Transmembrane</keyword>
<dbReference type="InterPro" id="IPR019533">
    <property type="entry name" value="Peptidase_S26"/>
</dbReference>
<dbReference type="PANTHER" id="PTHR43390">
    <property type="entry name" value="SIGNAL PEPTIDASE I"/>
    <property type="match status" value="1"/>
</dbReference>
<reference evidence="9 10" key="1">
    <citation type="submission" date="2024-06" db="EMBL/GenBank/DDBJ databases">
        <authorList>
            <person name="Kim D.-U."/>
        </authorList>
    </citation>
    <scope>NUCLEOTIDE SEQUENCE [LARGE SCALE GENOMIC DNA]</scope>
    <source>
        <strain evidence="9 10">KACC15460</strain>
    </source>
</reference>
<comment type="catalytic activity">
    <reaction evidence="1 7">
        <text>Cleavage of hydrophobic, N-terminal signal or leader sequences from secreted and periplasmic proteins.</text>
        <dbReference type="EC" id="3.4.21.89"/>
    </reaction>
</comment>
<evidence type="ECO:0000256" key="3">
    <source>
        <dbReference type="ARBA" id="ARBA00013208"/>
    </source>
</evidence>
<feature type="transmembrane region" description="Helical" evidence="7">
    <location>
        <begin position="70"/>
        <end position="88"/>
    </location>
</feature>
<dbReference type="RefSeq" id="WP_354464229.1">
    <property type="nucleotide sequence ID" value="NZ_JBEWSZ010000006.1"/>
</dbReference>
<accession>A0ABV2DPR9</accession>
<proteinExistence type="inferred from homology"/>
<comment type="similarity">
    <text evidence="2 7">Belongs to the peptidase S26 family.</text>
</comment>
<dbReference type="SUPFAM" id="SSF51306">
    <property type="entry name" value="LexA/Signal peptidase"/>
    <property type="match status" value="1"/>
</dbReference>
<dbReference type="PROSITE" id="PS00761">
    <property type="entry name" value="SPASE_I_3"/>
    <property type="match status" value="1"/>
</dbReference>
<dbReference type="NCBIfam" id="TIGR02227">
    <property type="entry name" value="sigpep_I_bact"/>
    <property type="match status" value="1"/>
</dbReference>
<keyword evidence="7" id="KW-0472">Membrane</keyword>
<name>A0ABV2DPR9_9HYPH</name>
<protein>
    <recommendedName>
        <fullName evidence="4 7">Signal peptidase I</fullName>
        <ecNumber evidence="3 7">3.4.21.89</ecNumber>
    </recommendedName>
</protein>
<dbReference type="PRINTS" id="PR00727">
    <property type="entry name" value="LEADERPTASE"/>
</dbReference>
<keyword evidence="5 7" id="KW-0645">Protease</keyword>
<dbReference type="Gene3D" id="2.10.109.10">
    <property type="entry name" value="Umud Fragment, subunit A"/>
    <property type="match status" value="1"/>
</dbReference>
<feature type="domain" description="Peptidase S26" evidence="8">
    <location>
        <begin position="105"/>
        <end position="305"/>
    </location>
</feature>
<comment type="caution">
    <text evidence="9">The sequence shown here is derived from an EMBL/GenBank/DDBJ whole genome shotgun (WGS) entry which is preliminary data.</text>
</comment>
<evidence type="ECO:0000256" key="6">
    <source>
        <dbReference type="ARBA" id="ARBA00022801"/>
    </source>
</evidence>
<dbReference type="InterPro" id="IPR019758">
    <property type="entry name" value="Pept_S26A_signal_pept_1_CS"/>
</dbReference>
<evidence type="ECO:0000256" key="2">
    <source>
        <dbReference type="ARBA" id="ARBA00009370"/>
    </source>
</evidence>
<comment type="caution">
    <text evidence="7">Lacks conserved residue(s) required for the propagation of feature annotation.</text>
</comment>
<dbReference type="PANTHER" id="PTHR43390:SF1">
    <property type="entry name" value="CHLOROPLAST PROCESSING PEPTIDASE"/>
    <property type="match status" value="1"/>
</dbReference>
<dbReference type="InterPro" id="IPR019756">
    <property type="entry name" value="Pept_S26A_signal_pept_1_Ser-AS"/>
</dbReference>
<dbReference type="InterPro" id="IPR000223">
    <property type="entry name" value="Pept_S26A_signal_pept_1"/>
</dbReference>
<dbReference type="GO" id="GO:0009003">
    <property type="term" value="F:signal peptidase activity"/>
    <property type="evidence" value="ECO:0007669"/>
    <property type="project" value="UniProtKB-EC"/>
</dbReference>
<comment type="subcellular location">
    <subcellularLocation>
        <location evidence="7">Membrane</location>
        <topology evidence="7">Single-pass type II membrane protein</topology>
    </subcellularLocation>
</comment>
<evidence type="ECO:0000256" key="1">
    <source>
        <dbReference type="ARBA" id="ARBA00000677"/>
    </source>
</evidence>
<dbReference type="Proteomes" id="UP001548832">
    <property type="component" value="Unassembled WGS sequence"/>
</dbReference>
<keyword evidence="6 7" id="KW-0378">Hydrolase</keyword>
<keyword evidence="10" id="KW-1185">Reference proteome</keyword>
<evidence type="ECO:0000256" key="7">
    <source>
        <dbReference type="RuleBase" id="RU362042"/>
    </source>
</evidence>
<dbReference type="EMBL" id="JBEWSZ010000006">
    <property type="protein sequence ID" value="MET2832006.1"/>
    <property type="molecule type" value="Genomic_DNA"/>
</dbReference>
<keyword evidence="7" id="KW-1133">Transmembrane helix</keyword>
<feature type="transmembrane region" description="Helical" evidence="7">
    <location>
        <begin position="36"/>
        <end position="58"/>
    </location>
</feature>
<evidence type="ECO:0000313" key="9">
    <source>
        <dbReference type="EMBL" id="MET2832006.1"/>
    </source>
</evidence>
<sequence length="319" mass="34523">MAEEPASRSRWSTALVSFLGGPFGGFLWIGSGKLAVASLIAIVLVGLLACYIGFPAFGALGSSGLGPANVTSLAVSVLSVAIVVPFTGRFRPVKWYARGLSVLGLVFLASYLVAFVIRSFLFQPFSIPSTSMLPTLERGDYLFVSKFAYGYSRYSVPFSLLPITGRVLAAQPQRGDVVVFRFPPDPDIDYIQRIVGMPGDTIQMVNGILHINGAAVGLQDVGSFASDAFSEKTARLQRETLPNGVSHFVVDLMDGSTGDNTPALVVPEGCYFMLGDNRDNSADSRFDVGFVPFENLVGKAERLFWNSRGIDYTYRQIVR</sequence>
<gene>
    <name evidence="9" type="primary">lepB</name>
    <name evidence="9" type="ORF">ABVQ20_34170</name>
</gene>
<evidence type="ECO:0000259" key="8">
    <source>
        <dbReference type="Pfam" id="PF10502"/>
    </source>
</evidence>
<evidence type="ECO:0000313" key="10">
    <source>
        <dbReference type="Proteomes" id="UP001548832"/>
    </source>
</evidence>
<feature type="transmembrane region" description="Helical" evidence="7">
    <location>
        <begin position="12"/>
        <end position="29"/>
    </location>
</feature>
<evidence type="ECO:0000256" key="4">
    <source>
        <dbReference type="ARBA" id="ARBA00019232"/>
    </source>
</evidence>
<dbReference type="PROSITE" id="PS00501">
    <property type="entry name" value="SPASE_I_1"/>
    <property type="match status" value="1"/>
</dbReference>
<dbReference type="CDD" id="cd06530">
    <property type="entry name" value="S26_SPase_I"/>
    <property type="match status" value="1"/>
</dbReference>
<dbReference type="Pfam" id="PF10502">
    <property type="entry name" value="Peptidase_S26"/>
    <property type="match status" value="1"/>
</dbReference>
<organism evidence="9 10">
    <name type="scientific">Mesorhizobium shangrilense</name>
    <dbReference type="NCBI Taxonomy" id="460060"/>
    <lineage>
        <taxon>Bacteria</taxon>
        <taxon>Pseudomonadati</taxon>
        <taxon>Pseudomonadota</taxon>
        <taxon>Alphaproteobacteria</taxon>
        <taxon>Hyphomicrobiales</taxon>
        <taxon>Phyllobacteriaceae</taxon>
        <taxon>Mesorhizobium</taxon>
    </lineage>
</organism>
<evidence type="ECO:0000256" key="5">
    <source>
        <dbReference type="ARBA" id="ARBA00022670"/>
    </source>
</evidence>
<dbReference type="InterPro" id="IPR036286">
    <property type="entry name" value="LexA/Signal_pep-like_sf"/>
</dbReference>
<feature type="transmembrane region" description="Helical" evidence="7">
    <location>
        <begin position="100"/>
        <end position="121"/>
    </location>
</feature>
<dbReference type="EC" id="3.4.21.89" evidence="3 7"/>